<comment type="caution">
    <text evidence="1">The sequence shown here is derived from an EMBL/GenBank/DDBJ whole genome shotgun (WGS) entry which is preliminary data.</text>
</comment>
<gene>
    <name evidence="1" type="ORF">COLO4_02664</name>
</gene>
<accession>A0A1R3L0I4</accession>
<protein>
    <submittedName>
        <fullName evidence="1">Uncharacterized protein</fullName>
    </submittedName>
</protein>
<dbReference type="EMBL" id="AWUE01005775">
    <property type="protein sequence ID" value="OMP12865.1"/>
    <property type="molecule type" value="Genomic_DNA"/>
</dbReference>
<evidence type="ECO:0000313" key="1">
    <source>
        <dbReference type="EMBL" id="OMP12865.1"/>
    </source>
</evidence>
<reference evidence="2" key="1">
    <citation type="submission" date="2013-09" db="EMBL/GenBank/DDBJ databases">
        <title>Corchorus olitorius genome sequencing.</title>
        <authorList>
            <person name="Alam M."/>
            <person name="Haque M.S."/>
            <person name="Islam M.S."/>
            <person name="Emdad E.M."/>
            <person name="Islam M.M."/>
            <person name="Ahmed B."/>
            <person name="Halim A."/>
            <person name="Hossen Q.M.M."/>
            <person name="Hossain M.Z."/>
            <person name="Ahmed R."/>
            <person name="Khan M.M."/>
            <person name="Islam R."/>
            <person name="Rashid M.M."/>
            <person name="Khan S.A."/>
            <person name="Rahman M.S."/>
            <person name="Alam M."/>
            <person name="Yahiya A.S."/>
            <person name="Khan M.S."/>
            <person name="Azam M.S."/>
            <person name="Haque T."/>
            <person name="Lashkar M.Z.H."/>
            <person name="Akhand A.I."/>
            <person name="Morshed G."/>
            <person name="Roy S."/>
            <person name="Uddin K.S."/>
            <person name="Rabeya T."/>
            <person name="Hossain A.S."/>
            <person name="Chowdhury A."/>
            <person name="Snigdha A.R."/>
            <person name="Mortoza M.S."/>
            <person name="Matin S.A."/>
            <person name="Hoque S.M.E."/>
            <person name="Islam M.K."/>
            <person name="Roy D.K."/>
            <person name="Haider R."/>
            <person name="Moosa M.M."/>
            <person name="Elias S.M."/>
            <person name="Hasan A.M."/>
            <person name="Jahan S."/>
            <person name="Shafiuddin M."/>
            <person name="Mahmood N."/>
            <person name="Shommy N.S."/>
        </authorList>
    </citation>
    <scope>NUCLEOTIDE SEQUENCE [LARGE SCALE GENOMIC DNA]</scope>
    <source>
        <strain evidence="2">cv. O-4</strain>
    </source>
</reference>
<organism evidence="1 2">
    <name type="scientific">Corchorus olitorius</name>
    <dbReference type="NCBI Taxonomy" id="93759"/>
    <lineage>
        <taxon>Eukaryota</taxon>
        <taxon>Viridiplantae</taxon>
        <taxon>Streptophyta</taxon>
        <taxon>Embryophyta</taxon>
        <taxon>Tracheophyta</taxon>
        <taxon>Spermatophyta</taxon>
        <taxon>Magnoliopsida</taxon>
        <taxon>eudicotyledons</taxon>
        <taxon>Gunneridae</taxon>
        <taxon>Pentapetalae</taxon>
        <taxon>rosids</taxon>
        <taxon>malvids</taxon>
        <taxon>Malvales</taxon>
        <taxon>Malvaceae</taxon>
        <taxon>Grewioideae</taxon>
        <taxon>Apeibeae</taxon>
        <taxon>Corchorus</taxon>
    </lineage>
</organism>
<sequence>MRASDPLTGIMVLLMVNEAVPPSDTKATGASCPVNKYSEVLPIRLYEVHEPAPVTGTAKTVGLVTVV</sequence>
<keyword evidence="2" id="KW-1185">Reference proteome</keyword>
<name>A0A1R3L0I4_9ROSI</name>
<proteinExistence type="predicted"/>
<evidence type="ECO:0000313" key="2">
    <source>
        <dbReference type="Proteomes" id="UP000187203"/>
    </source>
</evidence>
<dbReference type="AlphaFoldDB" id="A0A1R3L0I4"/>
<dbReference type="Proteomes" id="UP000187203">
    <property type="component" value="Unassembled WGS sequence"/>
</dbReference>